<dbReference type="Gene3D" id="6.10.140.1330">
    <property type="match status" value="1"/>
</dbReference>
<dbReference type="PROSITE" id="PS50271">
    <property type="entry name" value="ZF_UBP"/>
    <property type="match status" value="1"/>
</dbReference>
<name>A0ABW7JRX4_9NOCA</name>
<reference evidence="15 16" key="1">
    <citation type="submission" date="2024-10" db="EMBL/GenBank/DDBJ databases">
        <authorList>
            <person name="Riesco R."/>
        </authorList>
    </citation>
    <scope>NUCLEOTIDE SEQUENCE [LARGE SCALE GENOMIC DNA]</scope>
    <source>
        <strain evidence="14 16">NCIMB 15448</strain>
        <strain evidence="12 15">NCIMB 15449</strain>
        <strain evidence="13 17">NCIMB 15450</strain>
    </source>
</reference>
<dbReference type="Gene3D" id="3.30.40.10">
    <property type="entry name" value="Zinc/RING finger domain, C3HC4 (zinc finger)"/>
    <property type="match status" value="1"/>
</dbReference>
<evidence type="ECO:0000256" key="5">
    <source>
        <dbReference type="ARBA" id="ARBA00022989"/>
    </source>
</evidence>
<feature type="transmembrane region" description="Helical" evidence="10">
    <location>
        <begin position="103"/>
        <end position="124"/>
    </location>
</feature>
<comment type="similarity">
    <text evidence="10">Belongs to the monovalent cation:proton antiporter 1 (CPA1) transporter (TC 2.A.36) family.</text>
</comment>
<dbReference type="InterPro" id="IPR006153">
    <property type="entry name" value="Cation/H_exchanger_TM"/>
</dbReference>
<feature type="transmembrane region" description="Helical" evidence="10">
    <location>
        <begin position="248"/>
        <end position="266"/>
    </location>
</feature>
<dbReference type="SUPFAM" id="SSF57850">
    <property type="entry name" value="RING/U-box"/>
    <property type="match status" value="1"/>
</dbReference>
<feature type="transmembrane region" description="Helical" evidence="10">
    <location>
        <begin position="395"/>
        <end position="416"/>
    </location>
</feature>
<comment type="caution">
    <text evidence="12">The sequence shown here is derived from an EMBL/GenBank/DDBJ whole genome shotgun (WGS) entry which is preliminary data.</text>
</comment>
<comment type="subcellular location">
    <subcellularLocation>
        <location evidence="1 10">Cell membrane</location>
        <topology evidence="1 10">Multi-pass membrane protein</topology>
    </subcellularLocation>
</comment>
<keyword evidence="8 10" id="KW-0472">Membrane</keyword>
<evidence type="ECO:0000256" key="4">
    <source>
        <dbReference type="ARBA" id="ARBA00022692"/>
    </source>
</evidence>
<evidence type="ECO:0000256" key="1">
    <source>
        <dbReference type="ARBA" id="ARBA00004651"/>
    </source>
</evidence>
<evidence type="ECO:0000256" key="3">
    <source>
        <dbReference type="ARBA" id="ARBA00022475"/>
    </source>
</evidence>
<accession>A0ABW7JRX4</accession>
<dbReference type="NCBIfam" id="TIGR00831">
    <property type="entry name" value="a_cpa1"/>
    <property type="match status" value="1"/>
</dbReference>
<dbReference type="InterPro" id="IPR018422">
    <property type="entry name" value="Cation/H_exchanger_CPA1"/>
</dbReference>
<feature type="transmembrane region" description="Helical" evidence="10">
    <location>
        <begin position="130"/>
        <end position="151"/>
    </location>
</feature>
<evidence type="ECO:0000256" key="7">
    <source>
        <dbReference type="ARBA" id="ARBA00023065"/>
    </source>
</evidence>
<dbReference type="InterPro" id="IPR001607">
    <property type="entry name" value="Znf_UBP"/>
</dbReference>
<keyword evidence="5 10" id="KW-1133">Transmembrane helix</keyword>
<evidence type="ECO:0000313" key="17">
    <source>
        <dbReference type="Proteomes" id="UP001609219"/>
    </source>
</evidence>
<dbReference type="Pfam" id="PF02148">
    <property type="entry name" value="zf-UBP"/>
    <property type="match status" value="1"/>
</dbReference>
<dbReference type="InterPro" id="IPR004705">
    <property type="entry name" value="Cation/H_exchanger_CPA1_bac"/>
</dbReference>
<evidence type="ECO:0000256" key="9">
    <source>
        <dbReference type="ARBA" id="ARBA00023201"/>
    </source>
</evidence>
<dbReference type="PANTHER" id="PTHR10110">
    <property type="entry name" value="SODIUM/HYDROGEN EXCHANGER"/>
    <property type="match status" value="1"/>
</dbReference>
<keyword evidence="4 10" id="KW-0812">Transmembrane</keyword>
<comment type="function">
    <text evidence="10">Na(+)/H(+) antiporter that extrudes sodium in exchange for external protons.</text>
</comment>
<evidence type="ECO:0000313" key="13">
    <source>
        <dbReference type="EMBL" id="MFH5228888.1"/>
    </source>
</evidence>
<proteinExistence type="inferred from homology"/>
<dbReference type="Proteomes" id="UP001609176">
    <property type="component" value="Unassembled WGS sequence"/>
</dbReference>
<keyword evidence="9 10" id="KW-0739">Sodium transport</keyword>
<dbReference type="InterPro" id="IPR013083">
    <property type="entry name" value="Znf_RING/FYVE/PHD"/>
</dbReference>
<dbReference type="Pfam" id="PF00999">
    <property type="entry name" value="Na_H_Exchanger"/>
    <property type="match status" value="1"/>
</dbReference>
<feature type="transmembrane region" description="Helical" evidence="10">
    <location>
        <begin position="172"/>
        <end position="192"/>
    </location>
</feature>
<evidence type="ECO:0000256" key="6">
    <source>
        <dbReference type="ARBA" id="ARBA00023053"/>
    </source>
</evidence>
<dbReference type="PANTHER" id="PTHR10110:SF86">
    <property type="entry name" value="SODIUM_HYDROGEN EXCHANGER 7"/>
    <property type="match status" value="1"/>
</dbReference>
<evidence type="ECO:0000259" key="11">
    <source>
        <dbReference type="PROSITE" id="PS50271"/>
    </source>
</evidence>
<feature type="transmembrane region" description="Helical" evidence="10">
    <location>
        <begin position="198"/>
        <end position="219"/>
    </location>
</feature>
<evidence type="ECO:0000313" key="15">
    <source>
        <dbReference type="Proteomes" id="UP001609175"/>
    </source>
</evidence>
<feature type="transmembrane region" description="Helical" evidence="10">
    <location>
        <begin position="359"/>
        <end position="383"/>
    </location>
</feature>
<sequence>MPTDTTPTRYENDWHDAMVNIALGLVLLVGASVSLAAAARRFGVSEPLVLTVAGVIASFLWFIPDIDVEPEWILLGLLPPLLYTAAIKTSLVDFKANRRAIALLSVGLVLFSTFVVAIVVWLILPIPFAVAVALGAVVAPPDAVAATAVARRIGMPRRIVTILEGESLFNDATALVTLRTAIGAIGGSVSIFQAGGDFVIAAGGGAAIGIVIAIALSMLRRRITDPVLDTSLSFIAPFAAYLPAEKVHASGVIAVVTCGLILGHGAPVWQSAASRIAERTNWQTIQFILESTVFLIIGLQVRVIVDDAWHSGVDHGRIVAACIGVLLAVVLARPLWIFPATYLPRLLVPSIRAAETAPAWQAIVVTSWAGMRGVVTLAAVLLLPDTTPELDVLKLIALVVVGGTLLVQGTSLPWLVGLLKLRGPSRAEDALQQAGLLQLAADAGLAALDANTTPDTSPQIIDSLRGRLAQRTNASWERLGPTESDKMTPSEEYRRLRLKMLQAEREAVLGVRDAGTLDHEVLQVVMGVLDLEESMIDRLDEAEDDLQQERLTAAVKGGCEHLEEAPAVCVPDRPGICQECIDEGHTWVHLRMCLSCGHIACCESSVGNHATGHFRTTGHPVMRSVEPGEAWRWCYIDNILG</sequence>
<feature type="transmembrane region" description="Helical" evidence="10">
    <location>
        <begin position="17"/>
        <end position="36"/>
    </location>
</feature>
<keyword evidence="2 10" id="KW-0813">Transport</keyword>
<keyword evidence="7 10" id="KW-0406">Ion transport</keyword>
<feature type="transmembrane region" description="Helical" evidence="10">
    <location>
        <begin position="48"/>
        <end position="66"/>
    </location>
</feature>
<organism evidence="12 15">
    <name type="scientific">Antrihabitans spumae</name>
    <dbReference type="NCBI Taxonomy" id="3373370"/>
    <lineage>
        <taxon>Bacteria</taxon>
        <taxon>Bacillati</taxon>
        <taxon>Actinomycetota</taxon>
        <taxon>Actinomycetes</taxon>
        <taxon>Mycobacteriales</taxon>
        <taxon>Nocardiaceae</taxon>
        <taxon>Antrihabitans</taxon>
    </lineage>
</organism>
<evidence type="ECO:0000313" key="12">
    <source>
        <dbReference type="EMBL" id="MFH5209914.1"/>
    </source>
</evidence>
<feature type="domain" description="UBP-type" evidence="11">
    <location>
        <begin position="557"/>
        <end position="641"/>
    </location>
</feature>
<dbReference type="RefSeq" id="WP_395115596.1">
    <property type="nucleotide sequence ID" value="NZ_JBIMSN010000041.1"/>
</dbReference>
<protein>
    <submittedName>
        <fullName evidence="12">Na+/H+ antiporter</fullName>
    </submittedName>
</protein>
<evidence type="ECO:0000256" key="2">
    <source>
        <dbReference type="ARBA" id="ARBA00022448"/>
    </source>
</evidence>
<evidence type="ECO:0000313" key="16">
    <source>
        <dbReference type="Proteomes" id="UP001609176"/>
    </source>
</evidence>
<evidence type="ECO:0000313" key="14">
    <source>
        <dbReference type="EMBL" id="MFH5244941.1"/>
    </source>
</evidence>
<feature type="transmembrane region" description="Helical" evidence="10">
    <location>
        <begin position="72"/>
        <end position="91"/>
    </location>
</feature>
<dbReference type="EMBL" id="JBIMSP010000056">
    <property type="protein sequence ID" value="MFH5244941.1"/>
    <property type="molecule type" value="Genomic_DNA"/>
</dbReference>
<gene>
    <name evidence="14" type="ORF">ACHIPV_24125</name>
    <name evidence="12" type="ORF">ACHIPZ_17170</name>
    <name evidence="13" type="ORF">ACHIRB_09930</name>
</gene>
<keyword evidence="6 10" id="KW-0915">Sodium</keyword>
<feature type="transmembrane region" description="Helical" evidence="10">
    <location>
        <begin position="287"/>
        <end position="305"/>
    </location>
</feature>
<keyword evidence="17" id="KW-1185">Reference proteome</keyword>
<dbReference type="EMBL" id="JBIMSN010000041">
    <property type="protein sequence ID" value="MFH5228888.1"/>
    <property type="molecule type" value="Genomic_DNA"/>
</dbReference>
<evidence type="ECO:0000256" key="10">
    <source>
        <dbReference type="RuleBase" id="RU366002"/>
    </source>
</evidence>
<keyword evidence="3 10" id="KW-1003">Cell membrane</keyword>
<feature type="transmembrane region" description="Helical" evidence="10">
    <location>
        <begin position="317"/>
        <end position="338"/>
    </location>
</feature>
<dbReference type="Proteomes" id="UP001609175">
    <property type="component" value="Unassembled WGS sequence"/>
</dbReference>
<dbReference type="Proteomes" id="UP001609219">
    <property type="component" value="Unassembled WGS sequence"/>
</dbReference>
<dbReference type="EMBL" id="JBIMSO010000058">
    <property type="protein sequence ID" value="MFH5209914.1"/>
    <property type="molecule type" value="Genomic_DNA"/>
</dbReference>
<keyword evidence="10" id="KW-0050">Antiport</keyword>
<evidence type="ECO:0000256" key="8">
    <source>
        <dbReference type="ARBA" id="ARBA00023136"/>
    </source>
</evidence>